<accession>A0A1N6Y541</accession>
<keyword evidence="1" id="KW-0812">Transmembrane</keyword>
<keyword evidence="1" id="KW-1133">Transmembrane helix</keyword>
<keyword evidence="1" id="KW-0472">Membrane</keyword>
<sequence>MSQGTTTVTNPISLRQVGWWLGGVLLAVAGVAALYSFDPNTTDSPFAACIFQTLTGFWCAGCGITRALHALVHGDIVRAFAMNPLAMLLVPCAALAWAWGGGWQPAWAAPIIRFLSKPMLWVVLIPTYWIARNLPWAPFSWMAPG</sequence>
<reference evidence="3" key="1">
    <citation type="submission" date="2017-01" db="EMBL/GenBank/DDBJ databases">
        <authorList>
            <person name="Varghese N."/>
            <person name="Submissions S."/>
        </authorList>
    </citation>
    <scope>NUCLEOTIDE SEQUENCE [LARGE SCALE GENOMIC DNA]</scope>
    <source>
        <strain evidence="3">UM1</strain>
    </source>
</reference>
<dbReference type="InterPro" id="IPR021215">
    <property type="entry name" value="DUF2752"/>
</dbReference>
<organism evidence="2 3">
    <name type="scientific">Solilutibacter tolerans</name>
    <dbReference type="NCBI Taxonomy" id="1604334"/>
    <lineage>
        <taxon>Bacteria</taxon>
        <taxon>Pseudomonadati</taxon>
        <taxon>Pseudomonadota</taxon>
        <taxon>Gammaproteobacteria</taxon>
        <taxon>Lysobacterales</taxon>
        <taxon>Lysobacteraceae</taxon>
        <taxon>Solilutibacter</taxon>
    </lineage>
</organism>
<proteinExistence type="predicted"/>
<feature type="transmembrane region" description="Helical" evidence="1">
    <location>
        <begin position="17"/>
        <end position="37"/>
    </location>
</feature>
<dbReference type="Pfam" id="PF10825">
    <property type="entry name" value="DUF2752"/>
    <property type="match status" value="1"/>
</dbReference>
<evidence type="ECO:0000313" key="3">
    <source>
        <dbReference type="Proteomes" id="UP000241788"/>
    </source>
</evidence>
<dbReference type="AlphaFoldDB" id="A0A1N6Y541"/>
<feature type="transmembrane region" description="Helical" evidence="1">
    <location>
        <begin position="49"/>
        <end position="68"/>
    </location>
</feature>
<dbReference type="Proteomes" id="UP000241788">
    <property type="component" value="Unassembled WGS sequence"/>
</dbReference>
<feature type="transmembrane region" description="Helical" evidence="1">
    <location>
        <begin position="111"/>
        <end position="131"/>
    </location>
</feature>
<dbReference type="EMBL" id="FTLW01000006">
    <property type="protein sequence ID" value="SIR09742.1"/>
    <property type="molecule type" value="Genomic_DNA"/>
</dbReference>
<feature type="transmembrane region" description="Helical" evidence="1">
    <location>
        <begin position="80"/>
        <end position="99"/>
    </location>
</feature>
<dbReference type="STRING" id="1604334.SAMN05421546_2381"/>
<gene>
    <name evidence="2" type="ORF">SAMN05421546_2381</name>
</gene>
<protein>
    <recommendedName>
        <fullName evidence="4">DUF2752 domain-containing protein</fullName>
    </recommendedName>
</protein>
<evidence type="ECO:0000256" key="1">
    <source>
        <dbReference type="SAM" id="Phobius"/>
    </source>
</evidence>
<evidence type="ECO:0000313" key="2">
    <source>
        <dbReference type="EMBL" id="SIR09742.1"/>
    </source>
</evidence>
<keyword evidence="3" id="KW-1185">Reference proteome</keyword>
<name>A0A1N6Y541_9GAMM</name>
<evidence type="ECO:0008006" key="4">
    <source>
        <dbReference type="Google" id="ProtNLM"/>
    </source>
</evidence>